<organism evidence="1 2">
    <name type="scientific">Aspergillus granulosus</name>
    <dbReference type="NCBI Taxonomy" id="176169"/>
    <lineage>
        <taxon>Eukaryota</taxon>
        <taxon>Fungi</taxon>
        <taxon>Dikarya</taxon>
        <taxon>Ascomycota</taxon>
        <taxon>Pezizomycotina</taxon>
        <taxon>Eurotiomycetes</taxon>
        <taxon>Eurotiomycetidae</taxon>
        <taxon>Eurotiales</taxon>
        <taxon>Aspergillaceae</taxon>
        <taxon>Aspergillus</taxon>
        <taxon>Aspergillus subgen. Nidulantes</taxon>
    </lineage>
</organism>
<comment type="caution">
    <text evidence="1">The sequence shown here is derived from an EMBL/GenBank/DDBJ whole genome shotgun (WGS) entry which is preliminary data.</text>
</comment>
<accession>A0ABR4H9J1</accession>
<reference evidence="1 2" key="1">
    <citation type="submission" date="2024-07" db="EMBL/GenBank/DDBJ databases">
        <title>Section-level genome sequencing and comparative genomics of Aspergillus sections Usti and Cavernicolus.</title>
        <authorList>
            <consortium name="Lawrence Berkeley National Laboratory"/>
            <person name="Nybo J.L."/>
            <person name="Vesth T.C."/>
            <person name="Theobald S."/>
            <person name="Frisvad J.C."/>
            <person name="Larsen T.O."/>
            <person name="Kjaerboelling I."/>
            <person name="Rothschild-Mancinelli K."/>
            <person name="Lyhne E.K."/>
            <person name="Kogle M.E."/>
            <person name="Barry K."/>
            <person name="Clum A."/>
            <person name="Na H."/>
            <person name="Ledsgaard L."/>
            <person name="Lin J."/>
            <person name="Lipzen A."/>
            <person name="Kuo A."/>
            <person name="Riley R."/>
            <person name="Mondo S."/>
            <person name="Labutti K."/>
            <person name="Haridas S."/>
            <person name="Pangalinan J."/>
            <person name="Salamov A.A."/>
            <person name="Simmons B.A."/>
            <person name="Magnuson J.K."/>
            <person name="Chen J."/>
            <person name="Drula E."/>
            <person name="Henrissat B."/>
            <person name="Wiebenga A."/>
            <person name="Lubbers R.J."/>
            <person name="Gomes A.C."/>
            <person name="Makela M.R."/>
            <person name="Stajich J."/>
            <person name="Grigoriev I.V."/>
            <person name="Mortensen U.H."/>
            <person name="De Vries R.P."/>
            <person name="Baker S.E."/>
            <person name="Andersen M.R."/>
        </authorList>
    </citation>
    <scope>NUCLEOTIDE SEQUENCE [LARGE SCALE GENOMIC DNA]</scope>
    <source>
        <strain evidence="1 2">CBS 588.65</strain>
    </source>
</reference>
<dbReference type="EMBL" id="JBFXLT010000051">
    <property type="protein sequence ID" value="KAL2812116.1"/>
    <property type="molecule type" value="Genomic_DNA"/>
</dbReference>
<evidence type="ECO:0000313" key="2">
    <source>
        <dbReference type="Proteomes" id="UP001610334"/>
    </source>
</evidence>
<keyword evidence="2" id="KW-1185">Reference proteome</keyword>
<name>A0ABR4H9J1_9EURO</name>
<protein>
    <submittedName>
        <fullName evidence="1">Uncharacterized protein</fullName>
    </submittedName>
</protein>
<proteinExistence type="predicted"/>
<evidence type="ECO:0000313" key="1">
    <source>
        <dbReference type="EMBL" id="KAL2812116.1"/>
    </source>
</evidence>
<dbReference type="Proteomes" id="UP001610334">
    <property type="component" value="Unassembled WGS sequence"/>
</dbReference>
<sequence length="61" mass="7005">MPVRWTPEKDQLLLLKILETHNLSVDTRKVAEAWREVLPVLQDPNLSTTRALHPHPLSSVN</sequence>
<gene>
    <name evidence="1" type="ORF">BJX63DRAFT_432927</name>
</gene>